<dbReference type="SUPFAM" id="SSF81301">
    <property type="entry name" value="Nucleotidyltransferase"/>
    <property type="match status" value="1"/>
</dbReference>
<evidence type="ECO:0000256" key="8">
    <source>
        <dbReference type="ARBA" id="ARBA00022842"/>
    </source>
</evidence>
<feature type="domain" description="Polymerase nucleotidyl transferase" evidence="10">
    <location>
        <begin position="15"/>
        <end position="92"/>
    </location>
</feature>
<evidence type="ECO:0000256" key="1">
    <source>
        <dbReference type="ARBA" id="ARBA00001946"/>
    </source>
</evidence>
<comment type="caution">
    <text evidence="11">The sequence shown here is derived from an EMBL/GenBank/DDBJ whole genome shotgun (WGS) entry which is preliminary data.</text>
</comment>
<dbReference type="Pfam" id="PF01909">
    <property type="entry name" value="NTP_transf_2"/>
    <property type="match status" value="1"/>
</dbReference>
<dbReference type="Proteomes" id="UP000032512">
    <property type="component" value="Unassembled WGS sequence"/>
</dbReference>
<dbReference type="PATRIC" id="fig|285983.3.peg.3493"/>
<evidence type="ECO:0000259" key="10">
    <source>
        <dbReference type="Pfam" id="PF01909"/>
    </source>
</evidence>
<keyword evidence="4" id="KW-0548">Nucleotidyltransferase</keyword>
<dbReference type="EMBL" id="JXIQ01000026">
    <property type="protein sequence ID" value="KIY23099.1"/>
    <property type="molecule type" value="Genomic_DNA"/>
</dbReference>
<evidence type="ECO:0000313" key="11">
    <source>
        <dbReference type="EMBL" id="KIY23099.1"/>
    </source>
</evidence>
<evidence type="ECO:0000256" key="5">
    <source>
        <dbReference type="ARBA" id="ARBA00022723"/>
    </source>
</evidence>
<dbReference type="Gene3D" id="3.30.460.10">
    <property type="entry name" value="Beta Polymerase, domain 2"/>
    <property type="match status" value="1"/>
</dbReference>
<dbReference type="RefSeq" id="WP_044391705.1">
    <property type="nucleotide sequence ID" value="NZ_JXIQ01000026.1"/>
</dbReference>
<keyword evidence="5" id="KW-0479">Metal-binding</keyword>
<dbReference type="GO" id="GO:0005524">
    <property type="term" value="F:ATP binding"/>
    <property type="evidence" value="ECO:0007669"/>
    <property type="project" value="UniProtKB-KW"/>
</dbReference>
<dbReference type="InterPro" id="IPR052038">
    <property type="entry name" value="Type-VII_TA_antitoxin"/>
</dbReference>
<keyword evidence="8" id="KW-0460">Magnesium</keyword>
<keyword evidence="2" id="KW-1277">Toxin-antitoxin system</keyword>
<name>A0A0D6ZB83_9BACI</name>
<dbReference type="AlphaFoldDB" id="A0A0D6ZB83"/>
<organism evidence="11 12">
    <name type="scientific">Mesobacillus subterraneus</name>
    <dbReference type="NCBI Taxonomy" id="285983"/>
    <lineage>
        <taxon>Bacteria</taxon>
        <taxon>Bacillati</taxon>
        <taxon>Bacillota</taxon>
        <taxon>Bacilli</taxon>
        <taxon>Bacillales</taxon>
        <taxon>Bacillaceae</taxon>
        <taxon>Mesobacillus</taxon>
    </lineage>
</organism>
<dbReference type="InterPro" id="IPR043519">
    <property type="entry name" value="NT_sf"/>
</dbReference>
<gene>
    <name evidence="11" type="ORF">UB32_04915</name>
</gene>
<comment type="cofactor">
    <cofactor evidence="1">
        <name>Mg(2+)</name>
        <dbReference type="ChEBI" id="CHEBI:18420"/>
    </cofactor>
</comment>
<dbReference type="OrthoDB" id="9809668at2"/>
<evidence type="ECO:0000256" key="4">
    <source>
        <dbReference type="ARBA" id="ARBA00022695"/>
    </source>
</evidence>
<keyword evidence="3" id="KW-0808">Transferase</keyword>
<accession>A0A0D6ZB83</accession>
<evidence type="ECO:0000256" key="3">
    <source>
        <dbReference type="ARBA" id="ARBA00022679"/>
    </source>
</evidence>
<dbReference type="GO" id="GO:0016779">
    <property type="term" value="F:nucleotidyltransferase activity"/>
    <property type="evidence" value="ECO:0007669"/>
    <property type="project" value="UniProtKB-KW"/>
</dbReference>
<evidence type="ECO:0000256" key="2">
    <source>
        <dbReference type="ARBA" id="ARBA00022649"/>
    </source>
</evidence>
<keyword evidence="7" id="KW-0067">ATP-binding</keyword>
<evidence type="ECO:0000256" key="9">
    <source>
        <dbReference type="ARBA" id="ARBA00038276"/>
    </source>
</evidence>
<comment type="similarity">
    <text evidence="9">Belongs to the MntA antitoxin family.</text>
</comment>
<reference evidence="11 12" key="1">
    <citation type="submission" date="2015-01" db="EMBL/GenBank/DDBJ databases">
        <title>Draft genome sequences of the supercritical CO2 tolerant bacteria Bacillus subterraneus MITOT1 and Bacillus cereus MIT0214.</title>
        <authorList>
            <person name="Peet K.C."/>
            <person name="Thompson J.R."/>
        </authorList>
    </citation>
    <scope>NUCLEOTIDE SEQUENCE [LARGE SCALE GENOMIC DNA]</scope>
    <source>
        <strain evidence="11 12">MITOT1</strain>
    </source>
</reference>
<evidence type="ECO:0000256" key="7">
    <source>
        <dbReference type="ARBA" id="ARBA00022840"/>
    </source>
</evidence>
<dbReference type="InterPro" id="IPR002934">
    <property type="entry name" value="Polymerase_NTP_transf_dom"/>
</dbReference>
<proteinExistence type="inferred from homology"/>
<sequence length="95" mass="10911">MLYDVLQEKRDLILKIADDHGIYNVRVFGSVARHEDGPTSDLDLLVEFEKDRSLFDLVRFKQEIEDILGIKVDVVTENAIHWGMKEDVVNGAIQL</sequence>
<keyword evidence="12" id="KW-1185">Reference proteome</keyword>
<protein>
    <recommendedName>
        <fullName evidence="10">Polymerase nucleotidyl transferase domain-containing protein</fullName>
    </recommendedName>
</protein>
<dbReference type="CDD" id="cd05403">
    <property type="entry name" value="NT_KNTase_like"/>
    <property type="match status" value="1"/>
</dbReference>
<keyword evidence="6" id="KW-0547">Nucleotide-binding</keyword>
<evidence type="ECO:0000313" key="12">
    <source>
        <dbReference type="Proteomes" id="UP000032512"/>
    </source>
</evidence>
<evidence type="ECO:0000256" key="6">
    <source>
        <dbReference type="ARBA" id="ARBA00022741"/>
    </source>
</evidence>
<dbReference type="GO" id="GO:0046872">
    <property type="term" value="F:metal ion binding"/>
    <property type="evidence" value="ECO:0007669"/>
    <property type="project" value="UniProtKB-KW"/>
</dbReference>
<dbReference type="PANTHER" id="PTHR33571">
    <property type="entry name" value="SSL8005 PROTEIN"/>
    <property type="match status" value="1"/>
</dbReference>
<dbReference type="PANTHER" id="PTHR33571:SF12">
    <property type="entry name" value="BSL3053 PROTEIN"/>
    <property type="match status" value="1"/>
</dbReference>